<dbReference type="InterPro" id="IPR030395">
    <property type="entry name" value="GP_PDE_dom"/>
</dbReference>
<dbReference type="SUPFAM" id="SSF51695">
    <property type="entry name" value="PLC-like phosphodiesterases"/>
    <property type="match status" value="1"/>
</dbReference>
<dbReference type="CDD" id="cd08556">
    <property type="entry name" value="GDPD"/>
    <property type="match status" value="1"/>
</dbReference>
<comment type="caution">
    <text evidence="3">The sequence shown here is derived from an EMBL/GenBank/DDBJ whole genome shotgun (WGS) entry which is preliminary data.</text>
</comment>
<evidence type="ECO:0000259" key="2">
    <source>
        <dbReference type="PROSITE" id="PS51704"/>
    </source>
</evidence>
<reference evidence="4" key="1">
    <citation type="journal article" date="2019" name="Int. J. Syst. Evol. Microbiol.">
        <title>The Global Catalogue of Microorganisms (GCM) 10K type strain sequencing project: providing services to taxonomists for standard genome sequencing and annotation.</title>
        <authorList>
            <consortium name="The Broad Institute Genomics Platform"/>
            <consortium name="The Broad Institute Genome Sequencing Center for Infectious Disease"/>
            <person name="Wu L."/>
            <person name="Ma J."/>
        </authorList>
    </citation>
    <scope>NUCLEOTIDE SEQUENCE [LARGE SCALE GENOMIC DNA]</scope>
    <source>
        <strain evidence="4">CGMCC 4.7304</strain>
    </source>
</reference>
<accession>A0ABW0YX47</accession>
<name>A0ABW0YX47_9ACTN</name>
<dbReference type="PANTHER" id="PTHR46211">
    <property type="entry name" value="GLYCEROPHOSPHORYL DIESTER PHOSPHODIESTERASE"/>
    <property type="match status" value="1"/>
</dbReference>
<feature type="compositionally biased region" description="Low complexity" evidence="1">
    <location>
        <begin position="10"/>
        <end position="22"/>
    </location>
</feature>
<dbReference type="PANTHER" id="PTHR46211:SF1">
    <property type="entry name" value="GLYCEROPHOSPHODIESTER PHOSPHODIESTERASE, CYTOPLASMIC"/>
    <property type="match status" value="1"/>
</dbReference>
<feature type="domain" description="GP-PDE" evidence="2">
    <location>
        <begin position="31"/>
        <end position="277"/>
    </location>
</feature>
<organism evidence="3 4">
    <name type="scientific">Streptomyces gamaensis</name>
    <dbReference type="NCBI Taxonomy" id="1763542"/>
    <lineage>
        <taxon>Bacteria</taxon>
        <taxon>Bacillati</taxon>
        <taxon>Actinomycetota</taxon>
        <taxon>Actinomycetes</taxon>
        <taxon>Kitasatosporales</taxon>
        <taxon>Streptomycetaceae</taxon>
        <taxon>Streptomyces</taxon>
    </lineage>
</organism>
<dbReference type="InterPro" id="IPR017946">
    <property type="entry name" value="PLC-like_Pdiesterase_TIM-brl"/>
</dbReference>
<dbReference type="PROSITE" id="PS51704">
    <property type="entry name" value="GP_PDE"/>
    <property type="match status" value="1"/>
</dbReference>
<evidence type="ECO:0000256" key="1">
    <source>
        <dbReference type="SAM" id="MobiDB-lite"/>
    </source>
</evidence>
<proteinExistence type="predicted"/>
<dbReference type="Pfam" id="PF03009">
    <property type="entry name" value="GDPD"/>
    <property type="match status" value="1"/>
</dbReference>
<protein>
    <submittedName>
        <fullName evidence="3">Glycerophosphodiester phosphodiesterase</fullName>
    </submittedName>
</protein>
<dbReference type="EMBL" id="JBHSPB010000007">
    <property type="protein sequence ID" value="MFC5721115.1"/>
    <property type="molecule type" value="Genomic_DNA"/>
</dbReference>
<keyword evidence="4" id="KW-1185">Reference proteome</keyword>
<dbReference type="Proteomes" id="UP001596083">
    <property type="component" value="Unassembled WGS sequence"/>
</dbReference>
<evidence type="ECO:0000313" key="4">
    <source>
        <dbReference type="Proteomes" id="UP001596083"/>
    </source>
</evidence>
<dbReference type="Gene3D" id="3.20.20.190">
    <property type="entry name" value="Phosphatidylinositol (PI) phosphodiesterase"/>
    <property type="match status" value="1"/>
</dbReference>
<evidence type="ECO:0000313" key="3">
    <source>
        <dbReference type="EMBL" id="MFC5721115.1"/>
    </source>
</evidence>
<dbReference type="RefSeq" id="WP_390316352.1">
    <property type="nucleotide sequence ID" value="NZ_JBHSPB010000007.1"/>
</dbReference>
<gene>
    <name evidence="3" type="ORF">ACFP1Z_13140</name>
</gene>
<feature type="region of interest" description="Disordered" evidence="1">
    <location>
        <begin position="1"/>
        <end position="30"/>
    </location>
</feature>
<sequence>MRGSDDDSTQDGTTHGGTHATGNSPGGRPRFTAVAHRGDPYRHRENTLPSVRSALRAGAGAVEIDVRLTRDRVPVLLHDATLERLWGAGRRLDAVTAEELRDLTGGGVPTLREALALVTGESDGNGNGDGDGVGDGVGVGVGGQHGSGQRLFIDLPDPAAAGAAVAEVHACGARERVYYCGGTASMRAVREADPAAETALTWTTLVPPRAALLERLAPRWLNYRFGLLSPELVARHHAAGFLVSAWTADTRGTMRRLLAAGVDSITTNRIRTLCALRPAGPGRS</sequence>